<dbReference type="GO" id="GO:0015833">
    <property type="term" value="P:peptide transport"/>
    <property type="evidence" value="ECO:0007669"/>
    <property type="project" value="TreeGrafter"/>
</dbReference>
<dbReference type="Gene3D" id="3.10.105.10">
    <property type="entry name" value="Dipeptide-binding Protein, Domain 3"/>
    <property type="match status" value="1"/>
</dbReference>
<dbReference type="InterPro" id="IPR030678">
    <property type="entry name" value="Peptide/Ni-bd"/>
</dbReference>
<dbReference type="GO" id="GO:0043190">
    <property type="term" value="C:ATP-binding cassette (ABC) transporter complex"/>
    <property type="evidence" value="ECO:0007669"/>
    <property type="project" value="InterPro"/>
</dbReference>
<feature type="domain" description="Solute-binding protein family 5" evidence="5">
    <location>
        <begin position="86"/>
        <end position="483"/>
    </location>
</feature>
<dbReference type="GO" id="GO:0030288">
    <property type="term" value="C:outer membrane-bounded periplasmic space"/>
    <property type="evidence" value="ECO:0007669"/>
    <property type="project" value="UniProtKB-ARBA"/>
</dbReference>
<dbReference type="EMBL" id="MKVH01000024">
    <property type="protein sequence ID" value="OJX56915.1"/>
    <property type="molecule type" value="Genomic_DNA"/>
</dbReference>
<evidence type="ECO:0000256" key="4">
    <source>
        <dbReference type="ARBA" id="ARBA00022729"/>
    </source>
</evidence>
<evidence type="ECO:0000313" key="7">
    <source>
        <dbReference type="Proteomes" id="UP000184233"/>
    </source>
</evidence>
<name>A0A1M3KX09_9BACT</name>
<gene>
    <name evidence="6" type="ORF">BGO89_10350</name>
</gene>
<evidence type="ECO:0000313" key="6">
    <source>
        <dbReference type="EMBL" id="OJX56915.1"/>
    </source>
</evidence>
<dbReference type="GO" id="GO:1904680">
    <property type="term" value="F:peptide transmembrane transporter activity"/>
    <property type="evidence" value="ECO:0007669"/>
    <property type="project" value="TreeGrafter"/>
</dbReference>
<proteinExistence type="inferred from homology"/>
<dbReference type="Proteomes" id="UP000184233">
    <property type="component" value="Unassembled WGS sequence"/>
</dbReference>
<dbReference type="PANTHER" id="PTHR30290:SF10">
    <property type="entry name" value="PERIPLASMIC OLIGOPEPTIDE-BINDING PROTEIN-RELATED"/>
    <property type="match status" value="1"/>
</dbReference>
<dbReference type="Gene3D" id="3.90.76.10">
    <property type="entry name" value="Dipeptide-binding Protein, Domain 1"/>
    <property type="match status" value="1"/>
</dbReference>
<dbReference type="AlphaFoldDB" id="A0A1M3KX09"/>
<dbReference type="PANTHER" id="PTHR30290">
    <property type="entry name" value="PERIPLASMIC BINDING COMPONENT OF ABC TRANSPORTER"/>
    <property type="match status" value="1"/>
</dbReference>
<dbReference type="PIRSF" id="PIRSF002741">
    <property type="entry name" value="MppA"/>
    <property type="match status" value="1"/>
</dbReference>
<comment type="subcellular location">
    <subcellularLocation>
        <location evidence="1">Cell envelope</location>
    </subcellularLocation>
</comment>
<dbReference type="PROSITE" id="PS51257">
    <property type="entry name" value="PROKAR_LIPOPROTEIN"/>
    <property type="match status" value="1"/>
</dbReference>
<dbReference type="CDD" id="cd00995">
    <property type="entry name" value="PBP2_NikA_DppA_OppA_like"/>
    <property type="match status" value="1"/>
</dbReference>
<dbReference type="Pfam" id="PF00496">
    <property type="entry name" value="SBP_bac_5"/>
    <property type="match status" value="1"/>
</dbReference>
<comment type="similarity">
    <text evidence="2">Belongs to the bacterial solute-binding protein 5 family.</text>
</comment>
<dbReference type="SUPFAM" id="SSF53850">
    <property type="entry name" value="Periplasmic binding protein-like II"/>
    <property type="match status" value="1"/>
</dbReference>
<keyword evidence="3" id="KW-0813">Transport</keyword>
<evidence type="ECO:0000256" key="1">
    <source>
        <dbReference type="ARBA" id="ARBA00004196"/>
    </source>
</evidence>
<dbReference type="Gene3D" id="3.40.190.10">
    <property type="entry name" value="Periplasmic binding protein-like II"/>
    <property type="match status" value="1"/>
</dbReference>
<evidence type="ECO:0000256" key="2">
    <source>
        <dbReference type="ARBA" id="ARBA00005695"/>
    </source>
</evidence>
<organism evidence="6 7">
    <name type="scientific">Candidatus Kapaibacterium thiocyanatum</name>
    <dbReference type="NCBI Taxonomy" id="1895771"/>
    <lineage>
        <taxon>Bacteria</taxon>
        <taxon>Pseudomonadati</taxon>
        <taxon>Candidatus Kapaibacteriota</taxon>
        <taxon>Candidatus Kapaibacteriia</taxon>
        <taxon>Candidatus Kapaibacteriales</taxon>
        <taxon>Candidatus Kapaibacteriaceae</taxon>
        <taxon>Candidatus Kapaibacterium</taxon>
    </lineage>
</organism>
<comment type="caution">
    <text evidence="6">The sequence shown here is derived from an EMBL/GenBank/DDBJ whole genome shotgun (WGS) entry which is preliminary data.</text>
</comment>
<evidence type="ECO:0000256" key="3">
    <source>
        <dbReference type="ARBA" id="ARBA00022448"/>
    </source>
</evidence>
<protein>
    <recommendedName>
        <fullName evidence="5">Solute-binding protein family 5 domain-containing protein</fullName>
    </recommendedName>
</protein>
<dbReference type="InterPro" id="IPR000914">
    <property type="entry name" value="SBP_5_dom"/>
</dbReference>
<reference evidence="6 7" key="1">
    <citation type="submission" date="2016-09" db="EMBL/GenBank/DDBJ databases">
        <title>Genome-resolved meta-omics ties microbial dynamics to process performance in biotechnology for thiocyanate degradation.</title>
        <authorList>
            <person name="Kantor R.S."/>
            <person name="Huddy R.J."/>
            <person name="Iyer R."/>
            <person name="Thomas B.C."/>
            <person name="Brown C.T."/>
            <person name="Anantharaman K."/>
            <person name="Tringe S."/>
            <person name="Hettich R.L."/>
            <person name="Harrison S.T."/>
            <person name="Banfield J.F."/>
        </authorList>
    </citation>
    <scope>NUCLEOTIDE SEQUENCE [LARGE SCALE GENOMIC DNA]</scope>
    <source>
        <strain evidence="6">59-99</strain>
    </source>
</reference>
<dbReference type="InterPro" id="IPR039424">
    <property type="entry name" value="SBP_5"/>
</dbReference>
<sequence length="578" mass="65174">MKNGKLAYLVLCAMLVACVSRNGKHHAGTALRPANGGKTYGGTFRLNMVRGSPNALDPIKIVSKVGDDLALQIFDRLITFDSTLQVKGELARSWDISPDGRTYTFHLRTNVRFHDDPCFPGGRGRLLTAKDFVYSFTRCCDPTSGSLTYWAFKERVVGVDRYHAERATNPAAALPEGFQAPDDSTFIVRLVEPQAPFLLVLANGLGCPVPREAIEHYGKDIFRHPVGTGPFRLTKWEEDRVIVLDRNAGYWQTDEHGNRLPYLDRIEVSFIKDDNVQFSAFRQGDLDENFTIPTEVFPVLVEPGTGKLQGRFAQFQLQRIPALCTWFVDFQCTKAPFDDRRVRRALALSVDRHRIVRYVLQGSPWGPANHGITPPVLPDYPIDDIPGVGFDPEAARRELAAAGYPNGQGFPAIEMTIYPEPRLKQTAEALQQMWKEHLGVNIGIRMLNFAQFLEQTESGTLPMWGTRWYGDYPDPETFLGLYNGALLPADPTAPSYPNSVRYDDAEVTSLIKRAMMEPAADLRHDLYRQAERKLTQDAPSIMLFYEMHYRLLQPWVRGYALDPMARNVLKHAYFVGAS</sequence>
<evidence type="ECO:0000259" key="5">
    <source>
        <dbReference type="Pfam" id="PF00496"/>
    </source>
</evidence>
<dbReference type="STRING" id="1895771.BGO89_10350"/>
<accession>A0A1M3KX09</accession>
<keyword evidence="4" id="KW-0732">Signal</keyword>